<comment type="similarity">
    <text evidence="1">Belongs to the WD repeat EIPR1 family.</text>
</comment>
<dbReference type="InterPro" id="IPR015943">
    <property type="entry name" value="WD40/YVTN_repeat-like_dom_sf"/>
</dbReference>
<keyword evidence="3" id="KW-0677">Repeat</keyword>
<protein>
    <recommendedName>
        <fullName evidence="5">EIPR1-like beta-propeller domain-containing protein</fullName>
    </recommendedName>
</protein>
<dbReference type="InterPro" id="IPR040323">
    <property type="entry name" value="EIPR1"/>
</dbReference>
<evidence type="ECO:0000259" key="5">
    <source>
        <dbReference type="Pfam" id="PF23609"/>
    </source>
</evidence>
<dbReference type="Gene3D" id="2.130.10.10">
    <property type="entry name" value="YVTN repeat-like/Quinoprotein amine dehydrogenase"/>
    <property type="match status" value="1"/>
</dbReference>
<dbReference type="PANTHER" id="PTHR14205:SF15">
    <property type="entry name" value="EARP AND GARP COMPLEX-INTERACTING PROTEIN 1"/>
    <property type="match status" value="1"/>
</dbReference>
<reference evidence="7" key="1">
    <citation type="submission" date="2020-01" db="EMBL/GenBank/DDBJ databases">
        <title>Draft genome sequence of the Termite Coptotermes fromosanus.</title>
        <authorList>
            <person name="Itakura S."/>
            <person name="Yosikawa Y."/>
            <person name="Umezawa K."/>
        </authorList>
    </citation>
    <scope>NUCLEOTIDE SEQUENCE [LARGE SCALE GENOMIC DNA]</scope>
</reference>
<dbReference type="Pfam" id="PF23609">
    <property type="entry name" value="Beta-prop_EIPR1"/>
    <property type="match status" value="1"/>
</dbReference>
<dbReference type="Pfam" id="PF00400">
    <property type="entry name" value="WD40"/>
    <property type="match status" value="1"/>
</dbReference>
<accession>A0A6L2PDC7</accession>
<evidence type="ECO:0000256" key="1">
    <source>
        <dbReference type="ARBA" id="ARBA00005672"/>
    </source>
</evidence>
<dbReference type="PROSITE" id="PS50082">
    <property type="entry name" value="WD_REPEATS_2"/>
    <property type="match status" value="1"/>
</dbReference>
<keyword evidence="2 4" id="KW-0853">WD repeat</keyword>
<dbReference type="PANTHER" id="PTHR14205">
    <property type="entry name" value="WD-REPEAT PROTEIN"/>
    <property type="match status" value="1"/>
</dbReference>
<evidence type="ECO:0000256" key="2">
    <source>
        <dbReference type="ARBA" id="ARBA00022574"/>
    </source>
</evidence>
<dbReference type="FunFam" id="2.130.10.10:FF:000732">
    <property type="entry name" value="EARP-interacting protein homolog"/>
    <property type="match status" value="1"/>
</dbReference>
<feature type="domain" description="EIPR1-like beta-propeller" evidence="5">
    <location>
        <begin position="70"/>
        <end position="368"/>
    </location>
</feature>
<comment type="caution">
    <text evidence="6">The sequence shown here is derived from an EMBL/GenBank/DDBJ whole genome shotgun (WGS) entry which is preliminary data.</text>
</comment>
<gene>
    <name evidence="6" type="ORF">Cfor_10487</name>
</gene>
<dbReference type="AlphaFoldDB" id="A0A6L2PDC7"/>
<keyword evidence="7" id="KW-1185">Reference proteome</keyword>
<evidence type="ECO:0000256" key="3">
    <source>
        <dbReference type="ARBA" id="ARBA00022737"/>
    </source>
</evidence>
<evidence type="ECO:0000313" key="7">
    <source>
        <dbReference type="Proteomes" id="UP000502823"/>
    </source>
</evidence>
<dbReference type="OrthoDB" id="196957at2759"/>
<proteinExistence type="inferred from homology"/>
<evidence type="ECO:0000256" key="4">
    <source>
        <dbReference type="PROSITE-ProRule" id="PRU00221"/>
    </source>
</evidence>
<dbReference type="PROSITE" id="PS00678">
    <property type="entry name" value="WD_REPEATS_1"/>
    <property type="match status" value="1"/>
</dbReference>
<name>A0A6L2PDC7_COPFO</name>
<dbReference type="Proteomes" id="UP000502823">
    <property type="component" value="Unassembled WGS sequence"/>
</dbReference>
<dbReference type="InterPro" id="IPR059104">
    <property type="entry name" value="Beta-prop_EIPR1-like"/>
</dbReference>
<sequence>MATITSVCYIDVANGGGGHATLAYGKADIPANKLKVCKRKLQWQQWKTRFGLFSLLVSQDDCRVKMEDDTPVIYGLEFQARALASQLAEPDAVRFMVGTQSLKLSHNQVHVVELNEETGGLTAQVFQHGAGEVWTLAASPSDASIVATCYNTLTADNSCYMRSAIWRLPSQVGGVLDEVAERGGVGDLPALELVCQLDTEPHGKDVKVTCFHPTDGAKGASVVDNKFVIWDLNYGDIAKVTQSGVLEGKGQPRFTTGKWNPHHGCSQFVTANDGHVRSWDLRVPPVRSAWTVENAHCQLVRDLDFNPNKQYYMATCGDDGYSRFWDVRNPSEPAVARADHSHWVWRIRYNHFHDQLILTSSSDSQVILTSIASISSEPIFRMVDDDPQTGDTIPDAHKEKLEDGVLATYNEHEDSVYSVEWSSADPWTFASLSYDGRLVISKVPRAEKYSILL</sequence>
<dbReference type="InterPro" id="IPR036322">
    <property type="entry name" value="WD40_repeat_dom_sf"/>
</dbReference>
<dbReference type="PROSITE" id="PS50294">
    <property type="entry name" value="WD_REPEATS_REGION"/>
    <property type="match status" value="1"/>
</dbReference>
<dbReference type="GO" id="GO:0016567">
    <property type="term" value="P:protein ubiquitination"/>
    <property type="evidence" value="ECO:0007669"/>
    <property type="project" value="TreeGrafter"/>
</dbReference>
<dbReference type="InterPro" id="IPR019775">
    <property type="entry name" value="WD40_repeat_CS"/>
</dbReference>
<dbReference type="FunCoup" id="A0A6L2PDC7">
    <property type="interactions" value="279"/>
</dbReference>
<dbReference type="SUPFAM" id="SSF50978">
    <property type="entry name" value="WD40 repeat-like"/>
    <property type="match status" value="1"/>
</dbReference>
<dbReference type="SMART" id="SM00320">
    <property type="entry name" value="WD40"/>
    <property type="match status" value="5"/>
</dbReference>
<evidence type="ECO:0000313" key="6">
    <source>
        <dbReference type="EMBL" id="GFG30569.1"/>
    </source>
</evidence>
<feature type="repeat" description="WD" evidence="4">
    <location>
        <begin position="293"/>
        <end position="335"/>
    </location>
</feature>
<dbReference type="InParanoid" id="A0A6L2PDC7"/>
<dbReference type="EMBL" id="BLKM01010564">
    <property type="protein sequence ID" value="GFG30569.1"/>
    <property type="molecule type" value="Genomic_DNA"/>
</dbReference>
<dbReference type="InterPro" id="IPR001680">
    <property type="entry name" value="WD40_rpt"/>
</dbReference>
<organism evidence="6 7">
    <name type="scientific">Coptotermes formosanus</name>
    <name type="common">Formosan subterranean termite</name>
    <dbReference type="NCBI Taxonomy" id="36987"/>
    <lineage>
        <taxon>Eukaryota</taxon>
        <taxon>Metazoa</taxon>
        <taxon>Ecdysozoa</taxon>
        <taxon>Arthropoda</taxon>
        <taxon>Hexapoda</taxon>
        <taxon>Insecta</taxon>
        <taxon>Pterygota</taxon>
        <taxon>Neoptera</taxon>
        <taxon>Polyneoptera</taxon>
        <taxon>Dictyoptera</taxon>
        <taxon>Blattodea</taxon>
        <taxon>Blattoidea</taxon>
        <taxon>Termitoidae</taxon>
        <taxon>Rhinotermitidae</taxon>
        <taxon>Coptotermes</taxon>
    </lineage>
</organism>